<evidence type="ECO:0000313" key="4">
    <source>
        <dbReference type="Proteomes" id="UP000749646"/>
    </source>
</evidence>
<feature type="non-terminal residue" evidence="3">
    <location>
        <position position="182"/>
    </location>
</feature>
<feature type="region of interest" description="Disordered" evidence="2">
    <location>
        <begin position="1"/>
        <end position="31"/>
    </location>
</feature>
<gene>
    <name evidence="3" type="ORF">BGZ65_012897</name>
</gene>
<keyword evidence="4" id="KW-1185">Reference proteome</keyword>
<evidence type="ECO:0000256" key="1">
    <source>
        <dbReference type="SAM" id="Coils"/>
    </source>
</evidence>
<reference evidence="3" key="1">
    <citation type="journal article" date="2020" name="Fungal Divers.">
        <title>Resolving the Mortierellaceae phylogeny through synthesis of multi-gene phylogenetics and phylogenomics.</title>
        <authorList>
            <person name="Vandepol N."/>
            <person name="Liber J."/>
            <person name="Desiro A."/>
            <person name="Na H."/>
            <person name="Kennedy M."/>
            <person name="Barry K."/>
            <person name="Grigoriev I.V."/>
            <person name="Miller A.N."/>
            <person name="O'Donnell K."/>
            <person name="Stajich J.E."/>
            <person name="Bonito G."/>
        </authorList>
    </citation>
    <scope>NUCLEOTIDE SEQUENCE</scope>
    <source>
        <strain evidence="3">MES-2147</strain>
    </source>
</reference>
<dbReference type="OrthoDB" id="10613558at2759"/>
<accession>A0A9P6IQF6</accession>
<dbReference type="AlphaFoldDB" id="A0A9P6IQF6"/>
<proteinExistence type="predicted"/>
<dbReference type="Proteomes" id="UP000749646">
    <property type="component" value="Unassembled WGS sequence"/>
</dbReference>
<sequence length="182" mass="20561">MTPNAERVEGLQVTPPPFTSHNLSSHSDVKSGSKTKLTFKDVVVLTQKKAQESEIEQRLLTSIAPAIQAPLQVSIVQAFKHGQEEQSEQLMGHLRELKGELAVITKLNTENKEPTTEIKDMATETYKLVIENKGLMIQMAKQQEEMKQLQIQALEQLSLLQTQVQAVMTQTYELHEYPIPRL</sequence>
<organism evidence="3 4">
    <name type="scientific">Modicella reniformis</name>
    <dbReference type="NCBI Taxonomy" id="1440133"/>
    <lineage>
        <taxon>Eukaryota</taxon>
        <taxon>Fungi</taxon>
        <taxon>Fungi incertae sedis</taxon>
        <taxon>Mucoromycota</taxon>
        <taxon>Mortierellomycotina</taxon>
        <taxon>Mortierellomycetes</taxon>
        <taxon>Mortierellales</taxon>
        <taxon>Mortierellaceae</taxon>
        <taxon>Modicella</taxon>
    </lineage>
</organism>
<comment type="caution">
    <text evidence="3">The sequence shown here is derived from an EMBL/GenBank/DDBJ whole genome shotgun (WGS) entry which is preliminary data.</text>
</comment>
<evidence type="ECO:0000256" key="2">
    <source>
        <dbReference type="SAM" id="MobiDB-lite"/>
    </source>
</evidence>
<evidence type="ECO:0000313" key="3">
    <source>
        <dbReference type="EMBL" id="KAF9943972.1"/>
    </source>
</evidence>
<feature type="compositionally biased region" description="Polar residues" evidence="2">
    <location>
        <begin position="19"/>
        <end position="31"/>
    </location>
</feature>
<keyword evidence="1" id="KW-0175">Coiled coil</keyword>
<protein>
    <submittedName>
        <fullName evidence="3">Uncharacterized protein</fullName>
    </submittedName>
</protein>
<feature type="coiled-coil region" evidence="1">
    <location>
        <begin position="132"/>
        <end position="159"/>
    </location>
</feature>
<dbReference type="EMBL" id="JAAAHW010008677">
    <property type="protein sequence ID" value="KAF9943972.1"/>
    <property type="molecule type" value="Genomic_DNA"/>
</dbReference>
<name>A0A9P6IQF6_9FUNG</name>